<evidence type="ECO:0000259" key="1">
    <source>
        <dbReference type="Pfam" id="PF02775"/>
    </source>
</evidence>
<sequence length="187" mass="20048">MLHLNASVSASASTLTFQTPPQFHLSTLAELDLTAELRQPTDLDNLRLMRVGDPLDRFRSIQRAVVDGALFVSHCWSKLLDLRTGLFAWCSQGHGSGTCEASAIRRGYGSGAAGASASITDGKRVISVMVDGGFWHNGLTSGIGKAVFNQDDLVTLIVNNGYSAATGGHDYPLVACRQSLPQHKEFD</sequence>
<dbReference type="InterPro" id="IPR029061">
    <property type="entry name" value="THDP-binding"/>
</dbReference>
<reference evidence="2" key="1">
    <citation type="submission" date="2023-06" db="EMBL/GenBank/DDBJ databases">
        <title>Genome-scale phylogeny and comparative genomics of the fungal order Sordariales.</title>
        <authorList>
            <consortium name="Lawrence Berkeley National Laboratory"/>
            <person name="Hensen N."/>
            <person name="Bonometti L."/>
            <person name="Westerberg I."/>
            <person name="Brannstrom I.O."/>
            <person name="Guillou S."/>
            <person name="Cros-Aarteil S."/>
            <person name="Calhoun S."/>
            <person name="Haridas S."/>
            <person name="Kuo A."/>
            <person name="Mondo S."/>
            <person name="Pangilinan J."/>
            <person name="Riley R."/>
            <person name="Labutti K."/>
            <person name="Andreopoulos B."/>
            <person name="Lipzen A."/>
            <person name="Chen C."/>
            <person name="Yanf M."/>
            <person name="Daum C."/>
            <person name="Ng V."/>
            <person name="Clum A."/>
            <person name="Steindorff A."/>
            <person name="Ohm R."/>
            <person name="Martin F."/>
            <person name="Silar P."/>
            <person name="Natvig D."/>
            <person name="Lalanne C."/>
            <person name="Gautier V."/>
            <person name="Ament-Velasquez S.L."/>
            <person name="Kruys A."/>
            <person name="Hutchinson M.I."/>
            <person name="Powell A.J."/>
            <person name="Barry K."/>
            <person name="Miller A.N."/>
            <person name="Grigoriev I.V."/>
            <person name="Debuchy R."/>
            <person name="Gladieux P."/>
            <person name="Thoren M.H."/>
            <person name="Johannesson H."/>
        </authorList>
    </citation>
    <scope>NUCLEOTIDE SEQUENCE</scope>
    <source>
        <strain evidence="2">8032-3</strain>
    </source>
</reference>
<protein>
    <recommendedName>
        <fullName evidence="1">Thiamine pyrophosphate enzyme TPP-binding domain-containing protein</fullName>
    </recommendedName>
</protein>
<dbReference type="RefSeq" id="XP_060281464.1">
    <property type="nucleotide sequence ID" value="XM_060432805.1"/>
</dbReference>
<dbReference type="GO" id="GO:0030976">
    <property type="term" value="F:thiamine pyrophosphate binding"/>
    <property type="evidence" value="ECO:0007669"/>
    <property type="project" value="InterPro"/>
</dbReference>
<name>A0AAJ0FE50_9PEZI</name>
<dbReference type="Pfam" id="PF02775">
    <property type="entry name" value="TPP_enzyme_C"/>
    <property type="match status" value="1"/>
</dbReference>
<evidence type="ECO:0000313" key="2">
    <source>
        <dbReference type="EMBL" id="KAK1765251.1"/>
    </source>
</evidence>
<feature type="domain" description="Thiamine pyrophosphate enzyme TPP-binding" evidence="1">
    <location>
        <begin position="107"/>
        <end position="181"/>
    </location>
</feature>
<dbReference type="AlphaFoldDB" id="A0AAJ0FE50"/>
<accession>A0AAJ0FE50</accession>
<dbReference type="GO" id="GO:0003824">
    <property type="term" value="F:catalytic activity"/>
    <property type="evidence" value="ECO:0007669"/>
    <property type="project" value="InterPro"/>
</dbReference>
<comment type="caution">
    <text evidence="2">The sequence shown here is derived from an EMBL/GenBank/DDBJ whole genome shotgun (WGS) entry which is preliminary data.</text>
</comment>
<dbReference type="EMBL" id="MU839016">
    <property type="protein sequence ID" value="KAK1765251.1"/>
    <property type="molecule type" value="Genomic_DNA"/>
</dbReference>
<gene>
    <name evidence="2" type="ORF">QBC33DRAFT_621450</name>
</gene>
<organism evidence="2 3">
    <name type="scientific">Phialemonium atrogriseum</name>
    <dbReference type="NCBI Taxonomy" id="1093897"/>
    <lineage>
        <taxon>Eukaryota</taxon>
        <taxon>Fungi</taxon>
        <taxon>Dikarya</taxon>
        <taxon>Ascomycota</taxon>
        <taxon>Pezizomycotina</taxon>
        <taxon>Sordariomycetes</taxon>
        <taxon>Sordariomycetidae</taxon>
        <taxon>Cephalothecales</taxon>
        <taxon>Cephalothecaceae</taxon>
        <taxon>Phialemonium</taxon>
    </lineage>
</organism>
<dbReference type="InterPro" id="IPR011766">
    <property type="entry name" value="TPP_enzyme_TPP-bd"/>
</dbReference>
<dbReference type="Proteomes" id="UP001244011">
    <property type="component" value="Unassembled WGS sequence"/>
</dbReference>
<evidence type="ECO:0000313" key="3">
    <source>
        <dbReference type="Proteomes" id="UP001244011"/>
    </source>
</evidence>
<proteinExistence type="predicted"/>
<dbReference type="GeneID" id="85315992"/>
<keyword evidence="3" id="KW-1185">Reference proteome</keyword>
<dbReference type="SUPFAM" id="SSF52518">
    <property type="entry name" value="Thiamin diphosphate-binding fold (THDP-binding)"/>
    <property type="match status" value="1"/>
</dbReference>